<name>A0A8C4N770_EPTBU</name>
<proteinExistence type="predicted"/>
<dbReference type="PANTHER" id="PTHR33198">
    <property type="entry name" value="ANK_REP_REGION DOMAIN-CONTAINING PROTEIN-RELATED"/>
    <property type="match status" value="1"/>
</dbReference>
<dbReference type="AlphaFoldDB" id="A0A8C4N770"/>
<keyword evidence="2" id="KW-1185">Reference proteome</keyword>
<dbReference type="PANTHER" id="PTHR33198:SF19">
    <property type="entry name" value="CCHC-TYPE DOMAIN-CONTAINING PROTEIN"/>
    <property type="match status" value="1"/>
</dbReference>
<organism evidence="1 2">
    <name type="scientific">Eptatretus burgeri</name>
    <name type="common">Inshore hagfish</name>
    <dbReference type="NCBI Taxonomy" id="7764"/>
    <lineage>
        <taxon>Eukaryota</taxon>
        <taxon>Metazoa</taxon>
        <taxon>Chordata</taxon>
        <taxon>Craniata</taxon>
        <taxon>Vertebrata</taxon>
        <taxon>Cyclostomata</taxon>
        <taxon>Myxini</taxon>
        <taxon>Myxiniformes</taxon>
        <taxon>Myxinidae</taxon>
        <taxon>Eptatretinae</taxon>
        <taxon>Eptatretus</taxon>
    </lineage>
</organism>
<evidence type="ECO:0000313" key="1">
    <source>
        <dbReference type="Ensembl" id="ENSEBUP00000002607.1"/>
    </source>
</evidence>
<evidence type="ECO:0000313" key="2">
    <source>
        <dbReference type="Proteomes" id="UP000694388"/>
    </source>
</evidence>
<protein>
    <submittedName>
        <fullName evidence="1">Uncharacterized protein</fullName>
    </submittedName>
</protein>
<reference evidence="1" key="1">
    <citation type="submission" date="2025-08" db="UniProtKB">
        <authorList>
            <consortium name="Ensembl"/>
        </authorList>
    </citation>
    <scope>IDENTIFICATION</scope>
</reference>
<dbReference type="GeneTree" id="ENSGT00940000167314"/>
<reference evidence="1" key="2">
    <citation type="submission" date="2025-09" db="UniProtKB">
        <authorList>
            <consortium name="Ensembl"/>
        </authorList>
    </citation>
    <scope>IDENTIFICATION</scope>
</reference>
<dbReference type="Proteomes" id="UP000694388">
    <property type="component" value="Unplaced"/>
</dbReference>
<accession>A0A8C4N770</accession>
<dbReference type="Ensembl" id="ENSEBUT00000002963.1">
    <property type="protein sequence ID" value="ENSEBUP00000002607.1"/>
    <property type="gene ID" value="ENSEBUG00000001989.1"/>
</dbReference>
<sequence>MAARQGWREGSWEAYIEHLQYHYQANGLEDDARKKSILMSVCGSETFTILMNLAMPRTTMDLTHSEIMAALKEHCEPTPSFIVSRFNFYMRRQTSTQSLSALMAHLKHVAQHCQFGATFVDMLRDLLVVGVEQDQICRHLFAERTLTFSIAEDIAIAQTKMLQILLAPSLTSLELTCHLSIVWNNIQPEHPMPKRLEGGWCW</sequence>
<dbReference type="OMA" id="THSEIMA"/>